<feature type="transmembrane region" description="Helical" evidence="5">
    <location>
        <begin position="119"/>
        <end position="139"/>
    </location>
</feature>
<keyword evidence="4 5" id="KW-0472">Membrane</keyword>
<dbReference type="PANTHER" id="PTHR22950">
    <property type="entry name" value="AMINO ACID TRANSPORTER"/>
    <property type="match status" value="1"/>
</dbReference>
<evidence type="ECO:0000256" key="4">
    <source>
        <dbReference type="ARBA" id="ARBA00023136"/>
    </source>
</evidence>
<sequence length="358" mass="39524">MGRGFEHFVVVIRWVNSFGATVSYVISVGHIITPIVCEACGSPSFLKSWGGVRLLTFATWAIFMLPLVLPKKVNSLRYVSAFAMSFVLYFVLAVVIHGAQSGLPKMNSRKDGDEDGVRLFNTGNSAISALGVFMFSYVCQINCYEVYWEMKRCSASRFTSYAAISMAFCGVLYALTIIFAYGEFGGLVDNSVLLMYNPVVELMMMFGFVGMVIKLCVGYALQTMALRNTIYHVLRWDVETLPYWKHFSLVIPLSIVILIAGLFIPNINTVFGLVGAICGGFLSFIFPSLFYMYSGGWTRSKVGNFHYFCTYFLLLAGVVGLVFGTVSVAYENIVYLLMGDASAGNVAKDMCGNNIPVV</sequence>
<feature type="domain" description="Amino acid transporter transmembrane" evidence="6">
    <location>
        <begin position="2"/>
        <end position="326"/>
    </location>
</feature>
<feature type="transmembrane region" description="Helical" evidence="5">
    <location>
        <begin position="51"/>
        <end position="69"/>
    </location>
</feature>
<comment type="subcellular location">
    <subcellularLocation>
        <location evidence="1">Membrane</location>
        <topology evidence="1">Multi-pass membrane protein</topology>
    </subcellularLocation>
</comment>
<feature type="transmembrane region" description="Helical" evidence="5">
    <location>
        <begin position="305"/>
        <end position="330"/>
    </location>
</feature>
<keyword evidence="3 5" id="KW-1133">Transmembrane helix</keyword>
<protein>
    <submittedName>
        <fullName evidence="7">Uncharacterized protein TCIL3000_11_15860</fullName>
    </submittedName>
</protein>
<feature type="transmembrane region" description="Helical" evidence="5">
    <location>
        <begin position="202"/>
        <end position="222"/>
    </location>
</feature>
<feature type="transmembrane region" description="Helical" evidence="5">
    <location>
        <begin position="81"/>
        <end position="99"/>
    </location>
</feature>
<proteinExistence type="predicted"/>
<feature type="transmembrane region" description="Helical" evidence="5">
    <location>
        <begin position="243"/>
        <end position="264"/>
    </location>
</feature>
<feature type="transmembrane region" description="Helical" evidence="5">
    <location>
        <begin position="160"/>
        <end position="182"/>
    </location>
</feature>
<evidence type="ECO:0000256" key="5">
    <source>
        <dbReference type="SAM" id="Phobius"/>
    </source>
</evidence>
<evidence type="ECO:0000256" key="3">
    <source>
        <dbReference type="ARBA" id="ARBA00022989"/>
    </source>
</evidence>
<evidence type="ECO:0000259" key="6">
    <source>
        <dbReference type="Pfam" id="PF01490"/>
    </source>
</evidence>
<dbReference type="GO" id="GO:0005737">
    <property type="term" value="C:cytoplasm"/>
    <property type="evidence" value="ECO:0007669"/>
    <property type="project" value="TreeGrafter"/>
</dbReference>
<evidence type="ECO:0000256" key="2">
    <source>
        <dbReference type="ARBA" id="ARBA00022692"/>
    </source>
</evidence>
<dbReference type="InterPro" id="IPR013057">
    <property type="entry name" value="AA_transpt_TM"/>
</dbReference>
<name>G0V353_TRYCI</name>
<gene>
    <name evidence="7" type="ORF">TCIL3000_11_15860</name>
</gene>
<dbReference type="GO" id="GO:0016020">
    <property type="term" value="C:membrane"/>
    <property type="evidence" value="ECO:0007669"/>
    <property type="project" value="UniProtKB-SubCell"/>
</dbReference>
<feature type="transmembrane region" description="Helical" evidence="5">
    <location>
        <begin position="270"/>
        <end position="293"/>
    </location>
</feature>
<dbReference type="GO" id="GO:0015179">
    <property type="term" value="F:L-amino acid transmembrane transporter activity"/>
    <property type="evidence" value="ECO:0007669"/>
    <property type="project" value="TreeGrafter"/>
</dbReference>
<organism evidence="7">
    <name type="scientific">Trypanosoma congolense (strain IL3000)</name>
    <dbReference type="NCBI Taxonomy" id="1068625"/>
    <lineage>
        <taxon>Eukaryota</taxon>
        <taxon>Discoba</taxon>
        <taxon>Euglenozoa</taxon>
        <taxon>Kinetoplastea</taxon>
        <taxon>Metakinetoplastina</taxon>
        <taxon>Trypanosomatida</taxon>
        <taxon>Trypanosomatidae</taxon>
        <taxon>Trypanosoma</taxon>
        <taxon>Nannomonas</taxon>
    </lineage>
</organism>
<accession>G0V353</accession>
<evidence type="ECO:0000256" key="1">
    <source>
        <dbReference type="ARBA" id="ARBA00004141"/>
    </source>
</evidence>
<dbReference type="VEuPathDB" id="TriTrypDB:TcIL3000.11.15860"/>
<evidence type="ECO:0000313" key="7">
    <source>
        <dbReference type="EMBL" id="CCC96076.1"/>
    </source>
</evidence>
<dbReference type="AlphaFoldDB" id="G0V353"/>
<keyword evidence="2 5" id="KW-0812">Transmembrane</keyword>
<dbReference type="PANTHER" id="PTHR22950:SF369">
    <property type="entry name" value="ACID TRANSPORTER 1, PUTATIVE-RELATED"/>
    <property type="match status" value="1"/>
</dbReference>
<dbReference type="Pfam" id="PF01490">
    <property type="entry name" value="Aa_trans"/>
    <property type="match status" value="1"/>
</dbReference>
<dbReference type="EMBL" id="HE575324">
    <property type="protein sequence ID" value="CCC96076.1"/>
    <property type="molecule type" value="Genomic_DNA"/>
</dbReference>
<reference evidence="7" key="1">
    <citation type="journal article" date="2012" name="Proc. Natl. Acad. Sci. U.S.A.">
        <title>Antigenic diversity is generated by distinct evolutionary mechanisms in African trypanosome species.</title>
        <authorList>
            <person name="Jackson A.P."/>
            <person name="Berry A."/>
            <person name="Aslett M."/>
            <person name="Allison H.C."/>
            <person name="Burton P."/>
            <person name="Vavrova-Anderson J."/>
            <person name="Brown R."/>
            <person name="Browne H."/>
            <person name="Corton N."/>
            <person name="Hauser H."/>
            <person name="Gamble J."/>
            <person name="Gilderthorp R."/>
            <person name="Marcello L."/>
            <person name="McQuillan J."/>
            <person name="Otto T.D."/>
            <person name="Quail M.A."/>
            <person name="Sanders M.J."/>
            <person name="van Tonder A."/>
            <person name="Ginger M.L."/>
            <person name="Field M.C."/>
            <person name="Barry J.D."/>
            <person name="Hertz-Fowler C."/>
            <person name="Berriman M."/>
        </authorList>
    </citation>
    <scope>NUCLEOTIDE SEQUENCE</scope>
    <source>
        <strain evidence="7">IL3000</strain>
    </source>
</reference>